<dbReference type="Gene3D" id="3.30.710.10">
    <property type="entry name" value="Potassium Channel Kv1.1, Chain A"/>
    <property type="match status" value="1"/>
</dbReference>
<dbReference type="Pfam" id="PF24570">
    <property type="entry name" value="BACK_BPM_SPOP"/>
    <property type="match status" value="1"/>
</dbReference>
<dbReference type="Proteomes" id="UP001140206">
    <property type="component" value="Chromosome 3"/>
</dbReference>
<dbReference type="PANTHER" id="PTHR26379">
    <property type="entry name" value="BTB/POZ AND MATH DOMAIN-CONTAINING PROTEIN 1"/>
    <property type="match status" value="1"/>
</dbReference>
<reference evidence="4" key="1">
    <citation type="submission" date="2022-08" db="EMBL/GenBank/DDBJ databases">
        <authorList>
            <person name="Marques A."/>
        </authorList>
    </citation>
    <scope>NUCLEOTIDE SEQUENCE</scope>
    <source>
        <strain evidence="4">RhyPub2mFocal</strain>
        <tissue evidence="4">Leaves</tissue>
    </source>
</reference>
<dbReference type="Gene3D" id="1.25.40.420">
    <property type="match status" value="1"/>
</dbReference>
<feature type="domain" description="BTB" evidence="3">
    <location>
        <begin position="40"/>
        <end position="105"/>
    </location>
</feature>
<evidence type="ECO:0000259" key="3">
    <source>
        <dbReference type="PROSITE" id="PS50097"/>
    </source>
</evidence>
<dbReference type="InterPro" id="IPR045005">
    <property type="entry name" value="BPM1-6"/>
</dbReference>
<protein>
    <submittedName>
        <fullName evidence="4">BTB/POZ domain-containing protein</fullName>
    </submittedName>
</protein>
<dbReference type="SMART" id="SM00225">
    <property type="entry name" value="BTB"/>
    <property type="match status" value="1"/>
</dbReference>
<accession>A0AAV8DMT7</accession>
<dbReference type="GO" id="GO:0016567">
    <property type="term" value="P:protein ubiquitination"/>
    <property type="evidence" value="ECO:0007669"/>
    <property type="project" value="InterPro"/>
</dbReference>
<dbReference type="EMBL" id="JAMFTS010000003">
    <property type="protein sequence ID" value="KAJ4769987.1"/>
    <property type="molecule type" value="Genomic_DNA"/>
</dbReference>
<evidence type="ECO:0000256" key="1">
    <source>
        <dbReference type="ARBA" id="ARBA00004906"/>
    </source>
</evidence>
<dbReference type="AlphaFoldDB" id="A0AAV8DMT7"/>
<dbReference type="InterPro" id="IPR056423">
    <property type="entry name" value="BACK_BPM_SPOP"/>
</dbReference>
<organism evidence="4 5">
    <name type="scientific">Rhynchospora pubera</name>
    <dbReference type="NCBI Taxonomy" id="906938"/>
    <lineage>
        <taxon>Eukaryota</taxon>
        <taxon>Viridiplantae</taxon>
        <taxon>Streptophyta</taxon>
        <taxon>Embryophyta</taxon>
        <taxon>Tracheophyta</taxon>
        <taxon>Spermatophyta</taxon>
        <taxon>Magnoliopsida</taxon>
        <taxon>Liliopsida</taxon>
        <taxon>Poales</taxon>
        <taxon>Cyperaceae</taxon>
        <taxon>Cyperoideae</taxon>
        <taxon>Rhynchosporeae</taxon>
        <taxon>Rhynchospora</taxon>
    </lineage>
</organism>
<evidence type="ECO:0000313" key="5">
    <source>
        <dbReference type="Proteomes" id="UP001140206"/>
    </source>
</evidence>
<name>A0AAV8DMT7_9POAL</name>
<keyword evidence="5" id="KW-1185">Reference proteome</keyword>
<proteinExistence type="inferred from homology"/>
<dbReference type="SUPFAM" id="SSF54695">
    <property type="entry name" value="POZ domain"/>
    <property type="match status" value="1"/>
</dbReference>
<dbReference type="Pfam" id="PF00651">
    <property type="entry name" value="BTB"/>
    <property type="match status" value="1"/>
</dbReference>
<dbReference type="PROSITE" id="PS50097">
    <property type="entry name" value="BTB"/>
    <property type="match status" value="1"/>
</dbReference>
<dbReference type="PANTHER" id="PTHR26379:SF187">
    <property type="entry name" value="OS07G0655300 PROTEIN"/>
    <property type="match status" value="1"/>
</dbReference>
<evidence type="ECO:0000256" key="2">
    <source>
        <dbReference type="ARBA" id="ARBA00010846"/>
    </source>
</evidence>
<comment type="similarity">
    <text evidence="2">Belongs to the Tdpoz family.</text>
</comment>
<evidence type="ECO:0000313" key="4">
    <source>
        <dbReference type="EMBL" id="KAJ4769987.1"/>
    </source>
</evidence>
<dbReference type="InterPro" id="IPR000210">
    <property type="entry name" value="BTB/POZ_dom"/>
</dbReference>
<sequence length="205" mass="23372">MMQDFYGGNDYMHIGDNAQEIQEVSLPVQLGALLKGGEMTDVVIQVNEELFHEHSSILGARSPVFKEELSGSVFASKVITIKDKKRKVFKYLLQYIYTDTIDGRNHGIPSSNLVRHLLVAANRYGIKGLRIKCEEKLIKDISMDSVWSCFIFGEENNCSKLKEACFKFTTVGTNLAKLVFTEEYLQFMQNYPDLVAELRKRSMLL</sequence>
<gene>
    <name evidence="4" type="ORF">LUZ62_054244</name>
</gene>
<comment type="caution">
    <text evidence="4">The sequence shown here is derived from an EMBL/GenBank/DDBJ whole genome shotgun (WGS) entry which is preliminary data.</text>
</comment>
<dbReference type="InterPro" id="IPR011333">
    <property type="entry name" value="SKP1/BTB/POZ_sf"/>
</dbReference>
<comment type="pathway">
    <text evidence="1">Protein modification; protein ubiquitination.</text>
</comment>